<proteinExistence type="predicted"/>
<dbReference type="PANTHER" id="PTHR37315:SF1">
    <property type="entry name" value="UPF0311 PROTEIN BLR7842"/>
    <property type="match status" value="1"/>
</dbReference>
<dbReference type="Pfam" id="PF11578">
    <property type="entry name" value="DUF3237"/>
    <property type="match status" value="1"/>
</dbReference>
<gene>
    <name evidence="1" type="ORF">SBRCBS47491_001828</name>
</gene>
<reference evidence="1 2" key="1">
    <citation type="submission" date="2024-01" db="EMBL/GenBank/DDBJ databases">
        <authorList>
            <person name="Allen C."/>
            <person name="Tagirdzhanova G."/>
        </authorList>
    </citation>
    <scope>NUCLEOTIDE SEQUENCE [LARGE SCALE GENOMIC DNA]</scope>
</reference>
<protein>
    <submittedName>
        <fullName evidence="1">Uncharacterized protein</fullName>
    </submittedName>
</protein>
<evidence type="ECO:0000313" key="2">
    <source>
        <dbReference type="Proteomes" id="UP001642406"/>
    </source>
</evidence>
<dbReference type="EMBL" id="CAWUHC010000010">
    <property type="protein sequence ID" value="CAK7213521.1"/>
    <property type="molecule type" value="Genomic_DNA"/>
</dbReference>
<organism evidence="1 2">
    <name type="scientific">Sporothrix bragantina</name>
    <dbReference type="NCBI Taxonomy" id="671064"/>
    <lineage>
        <taxon>Eukaryota</taxon>
        <taxon>Fungi</taxon>
        <taxon>Dikarya</taxon>
        <taxon>Ascomycota</taxon>
        <taxon>Pezizomycotina</taxon>
        <taxon>Sordariomycetes</taxon>
        <taxon>Sordariomycetidae</taxon>
        <taxon>Ophiostomatales</taxon>
        <taxon>Ophiostomataceae</taxon>
        <taxon>Sporothrix</taxon>
    </lineage>
</organism>
<name>A0ABP0B1Y5_9PEZI</name>
<sequence>MAPTLEPYFTMRGYMSRENSHDLKAIWTGPHRVIVPIISGFLKGPDGFEAEILPGGGDWILRDPSTGVAHLDVRTMARTANGHSTYIHYSGVLRIDDKAAQVLGWASDAKSTEFGDHHWFSGPIMETSDPALKWIEDTLWVGEGRFVVDDKGSAVEYVIYKVGNKASQ</sequence>
<keyword evidence="2" id="KW-1185">Reference proteome</keyword>
<dbReference type="InterPro" id="IPR020915">
    <property type="entry name" value="UPF0311"/>
</dbReference>
<dbReference type="PANTHER" id="PTHR37315">
    <property type="entry name" value="UPF0311 PROTEIN BLR7842"/>
    <property type="match status" value="1"/>
</dbReference>
<accession>A0ABP0B1Y5</accession>
<comment type="caution">
    <text evidence="1">The sequence shown here is derived from an EMBL/GenBank/DDBJ whole genome shotgun (WGS) entry which is preliminary data.</text>
</comment>
<evidence type="ECO:0000313" key="1">
    <source>
        <dbReference type="EMBL" id="CAK7213521.1"/>
    </source>
</evidence>
<dbReference type="Gene3D" id="2.40.160.20">
    <property type="match status" value="1"/>
</dbReference>
<dbReference type="Proteomes" id="UP001642406">
    <property type="component" value="Unassembled WGS sequence"/>
</dbReference>